<comment type="cofactor">
    <cofactor evidence="1">
        <name>Zn(2+)</name>
        <dbReference type="ChEBI" id="CHEBI:29105"/>
    </cofactor>
</comment>
<organism evidence="6 7">
    <name type="scientific">Scleroderma citrinum Foug A</name>
    <dbReference type="NCBI Taxonomy" id="1036808"/>
    <lineage>
        <taxon>Eukaryota</taxon>
        <taxon>Fungi</taxon>
        <taxon>Dikarya</taxon>
        <taxon>Basidiomycota</taxon>
        <taxon>Agaricomycotina</taxon>
        <taxon>Agaricomycetes</taxon>
        <taxon>Agaricomycetidae</taxon>
        <taxon>Boletales</taxon>
        <taxon>Sclerodermatineae</taxon>
        <taxon>Sclerodermataceae</taxon>
        <taxon>Scleroderma</taxon>
    </lineage>
</organism>
<evidence type="ECO:0000259" key="4">
    <source>
        <dbReference type="Pfam" id="PF00107"/>
    </source>
</evidence>
<reference evidence="6 7" key="1">
    <citation type="submission" date="2014-04" db="EMBL/GenBank/DDBJ databases">
        <authorList>
            <consortium name="DOE Joint Genome Institute"/>
            <person name="Kuo A."/>
            <person name="Kohler A."/>
            <person name="Nagy L.G."/>
            <person name="Floudas D."/>
            <person name="Copeland A."/>
            <person name="Barry K.W."/>
            <person name="Cichocki N."/>
            <person name="Veneault-Fourrey C."/>
            <person name="LaButti K."/>
            <person name="Lindquist E.A."/>
            <person name="Lipzen A."/>
            <person name="Lundell T."/>
            <person name="Morin E."/>
            <person name="Murat C."/>
            <person name="Sun H."/>
            <person name="Tunlid A."/>
            <person name="Henrissat B."/>
            <person name="Grigoriev I.V."/>
            <person name="Hibbett D.S."/>
            <person name="Martin F."/>
            <person name="Nordberg H.P."/>
            <person name="Cantor M.N."/>
            <person name="Hua S.X."/>
        </authorList>
    </citation>
    <scope>NUCLEOTIDE SEQUENCE [LARGE SCALE GENOMIC DNA]</scope>
    <source>
        <strain evidence="6 7">Foug A</strain>
    </source>
</reference>
<dbReference type="HOGENOM" id="CLU_026673_11_3_1"/>
<feature type="domain" description="Alcohol dehydrogenase-like N-terminal" evidence="5">
    <location>
        <begin position="33"/>
        <end position="146"/>
    </location>
</feature>
<evidence type="ECO:0000256" key="3">
    <source>
        <dbReference type="ARBA" id="ARBA00022833"/>
    </source>
</evidence>
<evidence type="ECO:0000313" key="6">
    <source>
        <dbReference type="EMBL" id="KIM66944.1"/>
    </source>
</evidence>
<evidence type="ECO:0000313" key="7">
    <source>
        <dbReference type="Proteomes" id="UP000053989"/>
    </source>
</evidence>
<dbReference type="Gene3D" id="3.90.180.10">
    <property type="entry name" value="Medium-chain alcohol dehydrogenases, catalytic domain"/>
    <property type="match status" value="1"/>
</dbReference>
<dbReference type="Pfam" id="PF00107">
    <property type="entry name" value="ADH_zinc_N"/>
    <property type="match status" value="1"/>
</dbReference>
<feature type="domain" description="Alcohol dehydrogenase-like C-terminal" evidence="4">
    <location>
        <begin position="265"/>
        <end position="369"/>
    </location>
</feature>
<keyword evidence="2" id="KW-0479">Metal-binding</keyword>
<gene>
    <name evidence="6" type="ORF">SCLCIDRAFT_264348</name>
</gene>
<dbReference type="InterPro" id="IPR013154">
    <property type="entry name" value="ADH-like_N"/>
</dbReference>
<name>A0A0C3EF53_9AGAM</name>
<dbReference type="EMBL" id="KN822015">
    <property type="protein sequence ID" value="KIM66944.1"/>
    <property type="molecule type" value="Genomic_DNA"/>
</dbReference>
<reference evidence="7" key="2">
    <citation type="submission" date="2015-01" db="EMBL/GenBank/DDBJ databases">
        <title>Evolutionary Origins and Diversification of the Mycorrhizal Mutualists.</title>
        <authorList>
            <consortium name="DOE Joint Genome Institute"/>
            <consortium name="Mycorrhizal Genomics Consortium"/>
            <person name="Kohler A."/>
            <person name="Kuo A."/>
            <person name="Nagy L.G."/>
            <person name="Floudas D."/>
            <person name="Copeland A."/>
            <person name="Barry K.W."/>
            <person name="Cichocki N."/>
            <person name="Veneault-Fourrey C."/>
            <person name="LaButti K."/>
            <person name="Lindquist E.A."/>
            <person name="Lipzen A."/>
            <person name="Lundell T."/>
            <person name="Morin E."/>
            <person name="Murat C."/>
            <person name="Riley R."/>
            <person name="Ohm R."/>
            <person name="Sun H."/>
            <person name="Tunlid A."/>
            <person name="Henrissat B."/>
            <person name="Grigoriev I.V."/>
            <person name="Hibbett D.S."/>
            <person name="Martin F."/>
        </authorList>
    </citation>
    <scope>NUCLEOTIDE SEQUENCE [LARGE SCALE GENOMIC DNA]</scope>
    <source>
        <strain evidence="7">Foug A</strain>
    </source>
</reference>
<dbReference type="InterPro" id="IPR011032">
    <property type="entry name" value="GroES-like_sf"/>
</dbReference>
<accession>A0A0C3EF53</accession>
<keyword evidence="3" id="KW-0862">Zinc</keyword>
<evidence type="ECO:0000259" key="5">
    <source>
        <dbReference type="Pfam" id="PF08240"/>
    </source>
</evidence>
<dbReference type="GO" id="GO:0046872">
    <property type="term" value="F:metal ion binding"/>
    <property type="evidence" value="ECO:0007669"/>
    <property type="project" value="UniProtKB-KW"/>
</dbReference>
<dbReference type="PANTHER" id="PTHR42813:SF2">
    <property type="entry name" value="DEHYDROGENASE, ZINC-CONTAINING, PUTATIVE (AFU_ORTHOLOGUE AFUA_2G02810)-RELATED"/>
    <property type="match status" value="1"/>
</dbReference>
<dbReference type="SUPFAM" id="SSF50129">
    <property type="entry name" value="GroES-like"/>
    <property type="match status" value="1"/>
</dbReference>
<dbReference type="InParanoid" id="A0A0C3EF53"/>
<dbReference type="PANTHER" id="PTHR42813">
    <property type="entry name" value="ZINC-TYPE ALCOHOL DEHYDROGENASE-LIKE"/>
    <property type="match status" value="1"/>
</dbReference>
<keyword evidence="7" id="KW-1185">Reference proteome</keyword>
<dbReference type="AlphaFoldDB" id="A0A0C3EF53"/>
<dbReference type="SUPFAM" id="SSF51735">
    <property type="entry name" value="NAD(P)-binding Rossmann-fold domains"/>
    <property type="match status" value="1"/>
</dbReference>
<dbReference type="InterPro" id="IPR013149">
    <property type="entry name" value="ADH-like_C"/>
</dbReference>
<dbReference type="Gene3D" id="3.40.50.720">
    <property type="entry name" value="NAD(P)-binding Rossmann-like Domain"/>
    <property type="match status" value="1"/>
</dbReference>
<dbReference type="OrthoDB" id="3941538at2759"/>
<evidence type="ECO:0000256" key="2">
    <source>
        <dbReference type="ARBA" id="ARBA00022723"/>
    </source>
</evidence>
<dbReference type="Pfam" id="PF08240">
    <property type="entry name" value="ADH_N"/>
    <property type="match status" value="1"/>
</dbReference>
<dbReference type="Proteomes" id="UP000053989">
    <property type="component" value="Unassembled WGS sequence"/>
</dbReference>
<sequence>MMQPPNRQLAICFYPPAYDIRVESIPIPSIEHPDDAIIKVKLAGLCGSDLHVYRGTEGVSEPCVCGHEFVGEVVALGSNFHPNASGRPSLYSTLHVGDKVISPFTVSCGECHFCHVGSTCRCVESRLFGTPHTPGGQAQYVRVPKAGGTVYNLQEVSATREIQKLDMKETIPNLADSSLLLLCDILPAGVFAAFQALNHPKILPMVTSLPFPHSSIRTFGDNAHSTIPSLRPEATDLTIAIIGLGPVGVCTCIAVLDFLYTRGSDFKIIAIDPNESRRKKVAAIYSKISCDQPRGFLEVADINESKHVVSKWTNDTNCNAVLEVVGNNSALLLAYDLVRPFGCITSVGAHANSSLPFTGQELFDKNVSLDFGRCPVRAMFPMALDILLRRQDIFGEVGGEVSLIDKIVGFDVAKKTYEEFDKGKCGKVLFDPWR</sequence>
<evidence type="ECO:0000256" key="1">
    <source>
        <dbReference type="ARBA" id="ARBA00001947"/>
    </source>
</evidence>
<protein>
    <submittedName>
        <fullName evidence="6">Uncharacterized protein</fullName>
    </submittedName>
</protein>
<dbReference type="InterPro" id="IPR036291">
    <property type="entry name" value="NAD(P)-bd_dom_sf"/>
</dbReference>
<proteinExistence type="predicted"/>
<dbReference type="STRING" id="1036808.A0A0C3EF53"/>